<dbReference type="PANTHER" id="PTHR33507:SF3">
    <property type="entry name" value="INNER MEMBRANE PROTEIN YBBJ"/>
    <property type="match status" value="1"/>
</dbReference>
<evidence type="ECO:0000256" key="1">
    <source>
        <dbReference type="ARBA" id="ARBA00004141"/>
    </source>
</evidence>
<comment type="subcellular location">
    <subcellularLocation>
        <location evidence="1">Membrane</location>
        <topology evidence="1">Multi-pass membrane protein</topology>
    </subcellularLocation>
</comment>
<dbReference type="SUPFAM" id="SSF141322">
    <property type="entry name" value="NfeD domain-like"/>
    <property type="match status" value="1"/>
</dbReference>
<dbReference type="CDD" id="cd07021">
    <property type="entry name" value="Clp_protease_NfeD_like"/>
    <property type="match status" value="1"/>
</dbReference>
<dbReference type="InterPro" id="IPR056738">
    <property type="entry name" value="NfeD1b_N"/>
</dbReference>
<keyword evidence="4 5" id="KW-0472">Membrane</keyword>
<accession>A0A9X3FCY5</accession>
<dbReference type="Pfam" id="PF24961">
    <property type="entry name" value="NfeD_membrane"/>
    <property type="match status" value="1"/>
</dbReference>
<dbReference type="InterPro" id="IPR052165">
    <property type="entry name" value="Membrane_assoc_protease"/>
</dbReference>
<dbReference type="Pfam" id="PF01957">
    <property type="entry name" value="NfeD"/>
    <property type="match status" value="1"/>
</dbReference>
<feature type="domain" description="NfeD integral membrane" evidence="8">
    <location>
        <begin position="247"/>
        <end position="369"/>
    </location>
</feature>
<keyword evidence="3 5" id="KW-1133">Transmembrane helix</keyword>
<evidence type="ECO:0000259" key="9">
    <source>
        <dbReference type="Pfam" id="PF25145"/>
    </source>
</evidence>
<dbReference type="RefSeq" id="WP_343335215.1">
    <property type="nucleotide sequence ID" value="NZ_JAPOHD010000064.1"/>
</dbReference>
<comment type="caution">
    <text evidence="10">The sequence shown here is derived from an EMBL/GenBank/DDBJ whole genome shotgun (WGS) entry which is preliminary data.</text>
</comment>
<evidence type="ECO:0000256" key="5">
    <source>
        <dbReference type="SAM" id="Phobius"/>
    </source>
</evidence>
<evidence type="ECO:0000313" key="11">
    <source>
        <dbReference type="Proteomes" id="UP001145087"/>
    </source>
</evidence>
<dbReference type="GO" id="GO:0005886">
    <property type="term" value="C:plasma membrane"/>
    <property type="evidence" value="ECO:0007669"/>
    <property type="project" value="TreeGrafter"/>
</dbReference>
<dbReference type="Proteomes" id="UP001145087">
    <property type="component" value="Unassembled WGS sequence"/>
</dbReference>
<dbReference type="Gene3D" id="3.90.226.10">
    <property type="entry name" value="2-enoyl-CoA Hydratase, Chain A, domain 1"/>
    <property type="match status" value="1"/>
</dbReference>
<dbReference type="Pfam" id="PF25145">
    <property type="entry name" value="NfeD1b_N"/>
    <property type="match status" value="1"/>
</dbReference>
<dbReference type="SUPFAM" id="SSF52096">
    <property type="entry name" value="ClpP/crotonase"/>
    <property type="match status" value="1"/>
</dbReference>
<organism evidence="10 11">
    <name type="scientific">Draconibacterium aestuarii</name>
    <dbReference type="NCBI Taxonomy" id="2998507"/>
    <lineage>
        <taxon>Bacteria</taxon>
        <taxon>Pseudomonadati</taxon>
        <taxon>Bacteroidota</taxon>
        <taxon>Bacteroidia</taxon>
        <taxon>Marinilabiliales</taxon>
        <taxon>Prolixibacteraceae</taxon>
        <taxon>Draconibacterium</taxon>
    </lineage>
</organism>
<evidence type="ECO:0000259" key="7">
    <source>
        <dbReference type="Pfam" id="PF01957"/>
    </source>
</evidence>
<feature type="transmembrane region" description="Helical" evidence="5">
    <location>
        <begin position="320"/>
        <end position="337"/>
    </location>
</feature>
<proteinExistence type="predicted"/>
<dbReference type="InterPro" id="IPR012340">
    <property type="entry name" value="NA-bd_OB-fold"/>
</dbReference>
<keyword evidence="6" id="KW-0732">Signal</keyword>
<keyword evidence="2 5" id="KW-0812">Transmembrane</keyword>
<dbReference type="AlphaFoldDB" id="A0A9X3FCY5"/>
<gene>
    <name evidence="10" type="ORF">OU798_21260</name>
</gene>
<dbReference type="InterPro" id="IPR056739">
    <property type="entry name" value="NfeD_membrane"/>
</dbReference>
<sequence>MKLKRFWILLLVVATFAAFAQEANKKLVYKLDIKKEITPATRRQVSQAFAAADSLKADVFLIHMNTYGGTVVDADSIRTRILQSKIPVYVFIDNNAASAGALISIACDGIYMRPGGSIGAATVVNQTGQAMPDKYQSYMRSTMRATAEAHGKDTIVTADNDTIYKWFRDPQIAEAMVDQRIFVEGISDTGKVLTFTPMEAMQNGFCEGTAENIDEVLAQVGIVDYELIEYTPSFIEKIIGFLVHPMISGLLIMAIVGGIYFEMQTPGIGFPLGIAILAAVLYFAPLYLEGLAAHWEIALFIVGVILVAVEIFVIPGFGIAGILGVSFMFIGLVLSLIDNVHFDFEGVQMRGVGVAVTTVVFGIFGGFILSLYLGKRLFTASSGPFKNMALHTVQQVDEGYVSVDTSLFRLIGKTGVTQTVLRPGGKIIIDGDVYDAVSETGFIEKGETVVVTRMESVQLFVELVEEGAQSF</sequence>
<dbReference type="Gene3D" id="2.40.50.140">
    <property type="entry name" value="Nucleic acid-binding proteins"/>
    <property type="match status" value="1"/>
</dbReference>
<dbReference type="PANTHER" id="PTHR33507">
    <property type="entry name" value="INNER MEMBRANE PROTEIN YBBJ"/>
    <property type="match status" value="1"/>
</dbReference>
<feature type="chain" id="PRO_5040763287" evidence="6">
    <location>
        <begin position="21"/>
        <end position="471"/>
    </location>
</feature>
<feature type="signal peptide" evidence="6">
    <location>
        <begin position="1"/>
        <end position="20"/>
    </location>
</feature>
<dbReference type="EMBL" id="JAPOHD010000064">
    <property type="protein sequence ID" value="MCY1722891.1"/>
    <property type="molecule type" value="Genomic_DNA"/>
</dbReference>
<evidence type="ECO:0000256" key="3">
    <source>
        <dbReference type="ARBA" id="ARBA00022989"/>
    </source>
</evidence>
<evidence type="ECO:0000256" key="4">
    <source>
        <dbReference type="ARBA" id="ARBA00023136"/>
    </source>
</evidence>
<dbReference type="InterPro" id="IPR029045">
    <property type="entry name" value="ClpP/crotonase-like_dom_sf"/>
</dbReference>
<name>A0A9X3FCY5_9BACT</name>
<keyword evidence="11" id="KW-1185">Reference proteome</keyword>
<feature type="transmembrane region" description="Helical" evidence="5">
    <location>
        <begin position="238"/>
        <end position="261"/>
    </location>
</feature>
<evidence type="ECO:0000259" key="8">
    <source>
        <dbReference type="Pfam" id="PF24961"/>
    </source>
</evidence>
<evidence type="ECO:0000256" key="2">
    <source>
        <dbReference type="ARBA" id="ARBA00022692"/>
    </source>
</evidence>
<feature type="domain" description="NfeD-like C-terminal" evidence="7">
    <location>
        <begin position="409"/>
        <end position="462"/>
    </location>
</feature>
<dbReference type="InterPro" id="IPR002810">
    <property type="entry name" value="NfeD-like_C"/>
</dbReference>
<evidence type="ECO:0000256" key="6">
    <source>
        <dbReference type="SAM" id="SignalP"/>
    </source>
</evidence>
<reference evidence="10" key="1">
    <citation type="submission" date="2022-11" db="EMBL/GenBank/DDBJ databases">
        <title>Marilongibacter aestuarii gen. nov., sp. nov., isolated from tidal flat sediment.</title>
        <authorList>
            <person name="Jiayan W."/>
        </authorList>
    </citation>
    <scope>NUCLEOTIDE SEQUENCE</scope>
    <source>
        <strain evidence="10">Z1-6</strain>
    </source>
</reference>
<protein>
    <submittedName>
        <fullName evidence="10">S49 family peptidase</fullName>
    </submittedName>
</protein>
<feature type="transmembrane region" description="Helical" evidence="5">
    <location>
        <begin position="349"/>
        <end position="373"/>
    </location>
</feature>
<evidence type="ECO:0000313" key="10">
    <source>
        <dbReference type="EMBL" id="MCY1722891.1"/>
    </source>
</evidence>
<feature type="domain" description="NfeD1b N-terminal" evidence="9">
    <location>
        <begin position="28"/>
        <end position="226"/>
    </location>
</feature>
<feature type="transmembrane region" description="Helical" evidence="5">
    <location>
        <begin position="268"/>
        <end position="288"/>
    </location>
</feature>
<feature type="transmembrane region" description="Helical" evidence="5">
    <location>
        <begin position="294"/>
        <end position="313"/>
    </location>
</feature>